<organism evidence="8 9">
    <name type="scientific">Candidatus Zambryskibacteria bacterium RIFCSPHIGHO2_01_FULL_46_25</name>
    <dbReference type="NCBI Taxonomy" id="1802738"/>
    <lineage>
        <taxon>Bacteria</taxon>
        <taxon>Candidatus Zambryskiibacteriota</taxon>
    </lineage>
</organism>
<dbReference type="PANTHER" id="PTHR42709:SF6">
    <property type="entry name" value="UNDECAPRENYL PHOSPHATE TRANSPORTER A"/>
    <property type="match status" value="1"/>
</dbReference>
<evidence type="ECO:0000259" key="7">
    <source>
        <dbReference type="Pfam" id="PF09335"/>
    </source>
</evidence>
<comment type="subcellular location">
    <subcellularLocation>
        <location evidence="1">Cell membrane</location>
        <topology evidence="1">Multi-pass membrane protein</topology>
    </subcellularLocation>
</comment>
<evidence type="ECO:0000313" key="8">
    <source>
        <dbReference type="EMBL" id="OHA90546.1"/>
    </source>
</evidence>
<sequence>MQEALNILRLINDVVLEPNITSAIIILIFAFANELVAVVPYALILSGQLIFLDDTLSLALLAKLLVFVAVPVGLGSAIGTIPFYLLAYFGGKPVVNKFHKYLRFSWHDVEKVSARFTGVWYDEIIFWVLRMVPVVPSLPLSLTAGFFRMRFWPYFVLTAVGLTVRMVLTLLLVGFGVGGLSGLLFLIYNS</sequence>
<dbReference type="GO" id="GO:0005886">
    <property type="term" value="C:plasma membrane"/>
    <property type="evidence" value="ECO:0007669"/>
    <property type="project" value="UniProtKB-SubCell"/>
</dbReference>
<dbReference type="PANTHER" id="PTHR42709">
    <property type="entry name" value="ALKALINE PHOSPHATASE LIKE PROTEIN"/>
    <property type="match status" value="1"/>
</dbReference>
<keyword evidence="4 6" id="KW-1133">Transmembrane helix</keyword>
<feature type="transmembrane region" description="Helical" evidence="6">
    <location>
        <begin position="20"/>
        <end position="43"/>
    </location>
</feature>
<keyword evidence="2" id="KW-1003">Cell membrane</keyword>
<dbReference type="InterPro" id="IPR032816">
    <property type="entry name" value="VTT_dom"/>
</dbReference>
<evidence type="ECO:0000256" key="4">
    <source>
        <dbReference type="ARBA" id="ARBA00022989"/>
    </source>
</evidence>
<evidence type="ECO:0000256" key="2">
    <source>
        <dbReference type="ARBA" id="ARBA00022475"/>
    </source>
</evidence>
<feature type="transmembrane region" description="Helical" evidence="6">
    <location>
        <begin position="64"/>
        <end position="89"/>
    </location>
</feature>
<evidence type="ECO:0000256" key="1">
    <source>
        <dbReference type="ARBA" id="ARBA00004651"/>
    </source>
</evidence>
<accession>A0A1G2SZS3</accession>
<name>A0A1G2SZS3_9BACT</name>
<dbReference type="AlphaFoldDB" id="A0A1G2SZS3"/>
<reference evidence="8 9" key="1">
    <citation type="journal article" date="2016" name="Nat. Commun.">
        <title>Thousands of microbial genomes shed light on interconnected biogeochemical processes in an aquifer system.</title>
        <authorList>
            <person name="Anantharaman K."/>
            <person name="Brown C.T."/>
            <person name="Hug L.A."/>
            <person name="Sharon I."/>
            <person name="Castelle C.J."/>
            <person name="Probst A.J."/>
            <person name="Thomas B.C."/>
            <person name="Singh A."/>
            <person name="Wilkins M.J."/>
            <person name="Karaoz U."/>
            <person name="Brodie E.L."/>
            <person name="Williams K.H."/>
            <person name="Hubbard S.S."/>
            <person name="Banfield J.F."/>
        </authorList>
    </citation>
    <scope>NUCLEOTIDE SEQUENCE [LARGE SCALE GENOMIC DNA]</scope>
</reference>
<evidence type="ECO:0000313" key="9">
    <source>
        <dbReference type="Proteomes" id="UP000178107"/>
    </source>
</evidence>
<feature type="domain" description="VTT" evidence="7">
    <location>
        <begin position="66"/>
        <end position="172"/>
    </location>
</feature>
<evidence type="ECO:0000256" key="6">
    <source>
        <dbReference type="SAM" id="Phobius"/>
    </source>
</evidence>
<dbReference type="InterPro" id="IPR051311">
    <property type="entry name" value="DedA_domain"/>
</dbReference>
<dbReference type="Pfam" id="PF09335">
    <property type="entry name" value="VTT_dom"/>
    <property type="match status" value="1"/>
</dbReference>
<keyword evidence="3 6" id="KW-0812">Transmembrane</keyword>
<feature type="transmembrane region" description="Helical" evidence="6">
    <location>
        <begin position="124"/>
        <end position="147"/>
    </location>
</feature>
<gene>
    <name evidence="8" type="ORF">A2838_01045</name>
</gene>
<evidence type="ECO:0000256" key="3">
    <source>
        <dbReference type="ARBA" id="ARBA00022692"/>
    </source>
</evidence>
<evidence type="ECO:0000256" key="5">
    <source>
        <dbReference type="ARBA" id="ARBA00023136"/>
    </source>
</evidence>
<keyword evidence="5 6" id="KW-0472">Membrane</keyword>
<proteinExistence type="predicted"/>
<feature type="transmembrane region" description="Helical" evidence="6">
    <location>
        <begin position="154"/>
        <end position="187"/>
    </location>
</feature>
<dbReference type="EMBL" id="MHVH01000004">
    <property type="protein sequence ID" value="OHA90546.1"/>
    <property type="molecule type" value="Genomic_DNA"/>
</dbReference>
<dbReference type="Proteomes" id="UP000178107">
    <property type="component" value="Unassembled WGS sequence"/>
</dbReference>
<comment type="caution">
    <text evidence="8">The sequence shown here is derived from an EMBL/GenBank/DDBJ whole genome shotgun (WGS) entry which is preliminary data.</text>
</comment>
<protein>
    <recommendedName>
        <fullName evidence="7">VTT domain-containing protein</fullName>
    </recommendedName>
</protein>